<evidence type="ECO:0000313" key="4">
    <source>
        <dbReference type="EMBL" id="MFC6356131.1"/>
    </source>
</evidence>
<dbReference type="Pfam" id="PF00106">
    <property type="entry name" value="adh_short"/>
    <property type="match status" value="1"/>
</dbReference>
<dbReference type="EMBL" id="JBHSTP010000002">
    <property type="protein sequence ID" value="MFC6356131.1"/>
    <property type="molecule type" value="Genomic_DNA"/>
</dbReference>
<evidence type="ECO:0000313" key="5">
    <source>
        <dbReference type="Proteomes" id="UP001596306"/>
    </source>
</evidence>
<dbReference type="SMART" id="SM00822">
    <property type="entry name" value="PKS_KR"/>
    <property type="match status" value="1"/>
</dbReference>
<dbReference type="InterPro" id="IPR036291">
    <property type="entry name" value="NAD(P)-bd_dom_sf"/>
</dbReference>
<dbReference type="InterPro" id="IPR051122">
    <property type="entry name" value="SDR_DHRS6-like"/>
</dbReference>
<dbReference type="PRINTS" id="PR00081">
    <property type="entry name" value="GDHRDH"/>
</dbReference>
<reference evidence="5" key="1">
    <citation type="journal article" date="2019" name="Int. J. Syst. Evol. Microbiol.">
        <title>The Global Catalogue of Microorganisms (GCM) 10K type strain sequencing project: providing services to taxonomists for standard genome sequencing and annotation.</title>
        <authorList>
            <consortium name="The Broad Institute Genomics Platform"/>
            <consortium name="The Broad Institute Genome Sequencing Center for Infectious Disease"/>
            <person name="Wu L."/>
            <person name="Ma J."/>
        </authorList>
    </citation>
    <scope>NUCLEOTIDE SEQUENCE [LARGE SCALE GENOMIC DNA]</scope>
    <source>
        <strain evidence="5">CCUG 43304</strain>
    </source>
</reference>
<dbReference type="InterPro" id="IPR057326">
    <property type="entry name" value="KR_dom"/>
</dbReference>
<comment type="similarity">
    <text evidence="1">Belongs to the short-chain dehydrogenases/reductases (SDR) family.</text>
</comment>
<organism evidence="4 5">
    <name type="scientific">Luethyella okanaganae</name>
    <dbReference type="NCBI Taxonomy" id="69372"/>
    <lineage>
        <taxon>Bacteria</taxon>
        <taxon>Bacillati</taxon>
        <taxon>Actinomycetota</taxon>
        <taxon>Actinomycetes</taxon>
        <taxon>Micrococcales</taxon>
        <taxon>Microbacteriaceae</taxon>
        <taxon>Luethyella</taxon>
    </lineage>
</organism>
<evidence type="ECO:0000256" key="1">
    <source>
        <dbReference type="ARBA" id="ARBA00006484"/>
    </source>
</evidence>
<dbReference type="InterPro" id="IPR002347">
    <property type="entry name" value="SDR_fam"/>
</dbReference>
<dbReference type="PANTHER" id="PTHR43477:SF1">
    <property type="entry name" value="DIHYDROANTICAPSIN 7-DEHYDROGENASE"/>
    <property type="match status" value="1"/>
</dbReference>
<evidence type="ECO:0000259" key="3">
    <source>
        <dbReference type="SMART" id="SM00822"/>
    </source>
</evidence>
<evidence type="ECO:0000256" key="2">
    <source>
        <dbReference type="ARBA" id="ARBA00023002"/>
    </source>
</evidence>
<dbReference type="PROSITE" id="PS00061">
    <property type="entry name" value="ADH_SHORT"/>
    <property type="match status" value="1"/>
</dbReference>
<dbReference type="SUPFAM" id="SSF51735">
    <property type="entry name" value="NAD(P)-binding Rossmann-fold domains"/>
    <property type="match status" value="1"/>
</dbReference>
<keyword evidence="2" id="KW-0560">Oxidoreductase</keyword>
<proteinExistence type="inferred from homology"/>
<dbReference type="RefSeq" id="WP_386730120.1">
    <property type="nucleotide sequence ID" value="NZ_JBHSTP010000002.1"/>
</dbReference>
<feature type="domain" description="Ketoreductase" evidence="3">
    <location>
        <begin position="22"/>
        <end position="207"/>
    </location>
</feature>
<comment type="caution">
    <text evidence="4">The sequence shown here is derived from an EMBL/GenBank/DDBJ whole genome shotgun (WGS) entry which is preliminary data.</text>
</comment>
<name>A0ABW1VGI5_9MICO</name>
<dbReference type="Gene3D" id="3.40.50.720">
    <property type="entry name" value="NAD(P)-binding Rossmann-like Domain"/>
    <property type="match status" value="1"/>
</dbReference>
<keyword evidence="5" id="KW-1185">Reference proteome</keyword>
<gene>
    <name evidence="4" type="ORF">ACFQB0_08430</name>
</gene>
<sequence length="232" mass="23460">METNIVTDTAAQGTGQHEVGGRTVLIAGASSAAGLTCASALLDSGARVIAVGSNAEHLATARARHPGLETEQCDLADLTAVEALAARVHDRFGPVDGVIHLVGGWRGGGGLAGQSDEDWRFLESGFATLRNTTRVFDGDLLASAAGRLAMVSSTSVDNPLAGGANYAAAKAAAEAWTKAVGQGFRKAGAPAAAVIFVVKALAGLEDELAASVVDLWSTDAARLNGSRIRLGA</sequence>
<protein>
    <submittedName>
        <fullName evidence="4">SDR family NAD(P)-dependent oxidoreductase</fullName>
    </submittedName>
</protein>
<dbReference type="InterPro" id="IPR020904">
    <property type="entry name" value="Sc_DH/Rdtase_CS"/>
</dbReference>
<accession>A0ABW1VGI5</accession>
<dbReference type="PANTHER" id="PTHR43477">
    <property type="entry name" value="DIHYDROANTICAPSIN 7-DEHYDROGENASE"/>
    <property type="match status" value="1"/>
</dbReference>
<dbReference type="Proteomes" id="UP001596306">
    <property type="component" value="Unassembled WGS sequence"/>
</dbReference>